<feature type="transmembrane region" description="Helical" evidence="3">
    <location>
        <begin position="137"/>
        <end position="166"/>
    </location>
</feature>
<proteinExistence type="predicted"/>
<feature type="transmembrane region" description="Helical" evidence="3">
    <location>
        <begin position="109"/>
        <end position="131"/>
    </location>
</feature>
<keyword evidence="2 3" id="KW-1133">Transmembrane helix</keyword>
<comment type="caution">
    <text evidence="4">The sequence shown here is derived from an EMBL/GenBank/DDBJ whole genome shotgun (WGS) entry which is preliminary data.</text>
</comment>
<feature type="transmembrane region" description="Helical" evidence="3">
    <location>
        <begin position="12"/>
        <end position="32"/>
    </location>
</feature>
<name>A0A9D1I7U6_9CLOT</name>
<dbReference type="PANTHER" id="PTHR37815:SF3">
    <property type="entry name" value="UPF0397 PROTEIN SPR0429"/>
    <property type="match status" value="1"/>
</dbReference>
<evidence type="ECO:0000256" key="2">
    <source>
        <dbReference type="ARBA" id="ARBA00022989"/>
    </source>
</evidence>
<evidence type="ECO:0000313" key="4">
    <source>
        <dbReference type="EMBL" id="HIU29262.1"/>
    </source>
</evidence>
<protein>
    <submittedName>
        <fullName evidence="4">ECF transporter S component</fullName>
    </submittedName>
</protein>
<reference evidence="4" key="2">
    <citation type="journal article" date="2021" name="PeerJ">
        <title>Extensive microbial diversity within the chicken gut microbiome revealed by metagenomics and culture.</title>
        <authorList>
            <person name="Gilroy R."/>
            <person name="Ravi A."/>
            <person name="Getino M."/>
            <person name="Pursley I."/>
            <person name="Horton D.L."/>
            <person name="Alikhan N.F."/>
            <person name="Baker D."/>
            <person name="Gharbi K."/>
            <person name="Hall N."/>
            <person name="Watson M."/>
            <person name="Adriaenssens E.M."/>
            <person name="Foster-Nyarko E."/>
            <person name="Jarju S."/>
            <person name="Secka A."/>
            <person name="Antonio M."/>
            <person name="Oren A."/>
            <person name="Chaudhuri R.R."/>
            <person name="La Ragione R."/>
            <person name="Hildebrand F."/>
            <person name="Pallen M.J."/>
        </authorList>
    </citation>
    <scope>NUCLEOTIDE SEQUENCE</scope>
    <source>
        <strain evidence="4">CHK195-4489</strain>
    </source>
</reference>
<gene>
    <name evidence="4" type="ORF">IAD50_03075</name>
</gene>
<evidence type="ECO:0000256" key="3">
    <source>
        <dbReference type="SAM" id="Phobius"/>
    </source>
</evidence>
<dbReference type="Proteomes" id="UP000824089">
    <property type="component" value="Unassembled WGS sequence"/>
</dbReference>
<dbReference type="Pfam" id="PF07155">
    <property type="entry name" value="ECF-ribofla_trS"/>
    <property type="match status" value="1"/>
</dbReference>
<dbReference type="AlphaFoldDB" id="A0A9D1I7U6"/>
<dbReference type="Gene3D" id="1.10.1760.20">
    <property type="match status" value="1"/>
</dbReference>
<dbReference type="GO" id="GO:0016020">
    <property type="term" value="C:membrane"/>
    <property type="evidence" value="ECO:0007669"/>
    <property type="project" value="InterPro"/>
</dbReference>
<feature type="transmembrane region" description="Helical" evidence="3">
    <location>
        <begin position="74"/>
        <end position="97"/>
    </location>
</feature>
<organism evidence="4 5">
    <name type="scientific">Candidatus Egerieisoma faecipullorum</name>
    <dbReference type="NCBI Taxonomy" id="2840963"/>
    <lineage>
        <taxon>Bacteria</taxon>
        <taxon>Bacillati</taxon>
        <taxon>Bacillota</taxon>
        <taxon>Clostridia</taxon>
        <taxon>Eubacteriales</taxon>
        <taxon>Clostridiaceae</taxon>
        <taxon>Clostridiaceae incertae sedis</taxon>
        <taxon>Candidatus Egerieisoma</taxon>
    </lineage>
</organism>
<keyword evidence="3" id="KW-0472">Membrane</keyword>
<dbReference type="EMBL" id="DVMM01000062">
    <property type="protein sequence ID" value="HIU29262.1"/>
    <property type="molecule type" value="Genomic_DNA"/>
</dbReference>
<accession>A0A9D1I7U6</accession>
<keyword evidence="1 3" id="KW-0812">Transmembrane</keyword>
<dbReference type="PANTHER" id="PTHR37815">
    <property type="entry name" value="UPF0397 PROTEIN BC_2624-RELATED"/>
    <property type="match status" value="1"/>
</dbReference>
<reference evidence="4" key="1">
    <citation type="submission" date="2020-10" db="EMBL/GenBank/DDBJ databases">
        <authorList>
            <person name="Gilroy R."/>
        </authorList>
    </citation>
    <scope>NUCLEOTIDE SEQUENCE</scope>
    <source>
        <strain evidence="4">CHK195-4489</strain>
    </source>
</reference>
<dbReference type="InterPro" id="IPR009825">
    <property type="entry name" value="ECF_substrate-spec-like"/>
</dbReference>
<evidence type="ECO:0000256" key="1">
    <source>
        <dbReference type="ARBA" id="ARBA00022692"/>
    </source>
</evidence>
<feature type="transmembrane region" description="Helical" evidence="3">
    <location>
        <begin position="44"/>
        <end position="68"/>
    </location>
</feature>
<evidence type="ECO:0000313" key="5">
    <source>
        <dbReference type="Proteomes" id="UP000824089"/>
    </source>
</evidence>
<sequence length="178" mass="19481">MQPIKGARQTELIVMIALFSALITVMTAFIKIPTPLGYIHIGDAFIFAAAMLLGPYAAIPAMIGSGLADFITAYFMYIPVTILIKGLMGLLSGFVLARKKRPLPLKFTFFLETGLIFALCELIMVAGYFVFELFFYHFAAALGAVPFNLIQGAAGIIIGLVLIPVLQKLNIKNYKINR</sequence>